<evidence type="ECO:0000313" key="4">
    <source>
        <dbReference type="Proteomes" id="UP000287033"/>
    </source>
</evidence>
<feature type="domain" description="DH" evidence="2">
    <location>
        <begin position="47"/>
        <end position="137"/>
    </location>
</feature>
<dbReference type="Proteomes" id="UP000287033">
    <property type="component" value="Unassembled WGS sequence"/>
</dbReference>
<keyword evidence="1" id="KW-0863">Zinc-finger</keyword>
<dbReference type="GO" id="GO:0005856">
    <property type="term" value="C:cytoskeleton"/>
    <property type="evidence" value="ECO:0007669"/>
    <property type="project" value="TreeGrafter"/>
</dbReference>
<evidence type="ECO:0000256" key="1">
    <source>
        <dbReference type="ARBA" id="ARBA00022771"/>
    </source>
</evidence>
<dbReference type="GO" id="GO:0032587">
    <property type="term" value="C:ruffle membrane"/>
    <property type="evidence" value="ECO:0007669"/>
    <property type="project" value="TreeGrafter"/>
</dbReference>
<comment type="caution">
    <text evidence="3">The sequence shown here is derived from an EMBL/GenBank/DDBJ whole genome shotgun (WGS) entry which is preliminary data.</text>
</comment>
<evidence type="ECO:0000313" key="3">
    <source>
        <dbReference type="EMBL" id="GCC42121.1"/>
    </source>
</evidence>
<proteinExistence type="predicted"/>
<feature type="non-terminal residue" evidence="3">
    <location>
        <position position="1"/>
    </location>
</feature>
<dbReference type="GO" id="GO:0035023">
    <property type="term" value="P:regulation of Rho protein signal transduction"/>
    <property type="evidence" value="ECO:0007669"/>
    <property type="project" value="TreeGrafter"/>
</dbReference>
<dbReference type="GO" id="GO:0045666">
    <property type="term" value="P:positive regulation of neuron differentiation"/>
    <property type="evidence" value="ECO:0007669"/>
    <property type="project" value="TreeGrafter"/>
</dbReference>
<dbReference type="PROSITE" id="PS50010">
    <property type="entry name" value="DH_2"/>
    <property type="match status" value="1"/>
</dbReference>
<name>A0A401THJ3_CHIPU</name>
<protein>
    <recommendedName>
        <fullName evidence="2">DH domain-containing protein</fullName>
    </recommendedName>
</protein>
<dbReference type="OMA" id="EKCFEAD"/>
<dbReference type="InterPro" id="IPR000219">
    <property type="entry name" value="DH_dom"/>
</dbReference>
<dbReference type="GO" id="GO:0008270">
    <property type="term" value="F:zinc ion binding"/>
    <property type="evidence" value="ECO:0007669"/>
    <property type="project" value="UniProtKB-KW"/>
</dbReference>
<dbReference type="STRING" id="137246.A0A401THJ3"/>
<dbReference type="GO" id="GO:0007015">
    <property type="term" value="P:actin filament organization"/>
    <property type="evidence" value="ECO:0007669"/>
    <property type="project" value="TreeGrafter"/>
</dbReference>
<keyword evidence="1" id="KW-0479">Metal-binding</keyword>
<feature type="non-terminal residue" evidence="3">
    <location>
        <position position="137"/>
    </location>
</feature>
<dbReference type="GO" id="GO:0000902">
    <property type="term" value="P:cell morphogenesis"/>
    <property type="evidence" value="ECO:0007669"/>
    <property type="project" value="TreeGrafter"/>
</dbReference>
<dbReference type="EMBL" id="BEZZ01072763">
    <property type="protein sequence ID" value="GCC42121.1"/>
    <property type="molecule type" value="Genomic_DNA"/>
</dbReference>
<dbReference type="InterPro" id="IPR035899">
    <property type="entry name" value="DBL_dom_sf"/>
</dbReference>
<accession>A0A401THJ3</accession>
<dbReference type="AlphaFoldDB" id="A0A401THJ3"/>
<keyword evidence="4" id="KW-1185">Reference proteome</keyword>
<dbReference type="Pfam" id="PF00621">
    <property type="entry name" value="RhoGEF"/>
    <property type="match status" value="1"/>
</dbReference>
<dbReference type="InterPro" id="IPR051632">
    <property type="entry name" value="Rho_GEF"/>
</dbReference>
<gene>
    <name evidence="3" type="ORF">chiPu_0026118</name>
</gene>
<dbReference type="SUPFAM" id="SSF48065">
    <property type="entry name" value="DBL homology domain (DH-domain)"/>
    <property type="match status" value="1"/>
</dbReference>
<dbReference type="Gene3D" id="1.20.900.10">
    <property type="entry name" value="Dbl homology (DH) domain"/>
    <property type="match status" value="1"/>
</dbReference>
<evidence type="ECO:0000259" key="2">
    <source>
        <dbReference type="PROSITE" id="PS50010"/>
    </source>
</evidence>
<dbReference type="PANTHER" id="PTHR13944:SF20">
    <property type="entry name" value="RHO GUANINE NUCLEOTIDE EXCHANGE FACTOR 2"/>
    <property type="match status" value="1"/>
</dbReference>
<sequence>PPVPGAEGVFQQLMGDLEADEKCFEADSWSLAVETGFLQQHKKDVMKRQDVIYELIQTEVHHMKTLKIMSEIFRKGMLEELQMDHCTVDTMFPALDDLIEFHVQLLSRLLERRRESLLSGSNKNFVINKLGDILVNQ</sequence>
<keyword evidence="1" id="KW-0862">Zinc</keyword>
<dbReference type="OrthoDB" id="28045at2759"/>
<organism evidence="3 4">
    <name type="scientific">Chiloscyllium punctatum</name>
    <name type="common">Brownbanded bambooshark</name>
    <name type="synonym">Hemiscyllium punctatum</name>
    <dbReference type="NCBI Taxonomy" id="137246"/>
    <lineage>
        <taxon>Eukaryota</taxon>
        <taxon>Metazoa</taxon>
        <taxon>Chordata</taxon>
        <taxon>Craniata</taxon>
        <taxon>Vertebrata</taxon>
        <taxon>Chondrichthyes</taxon>
        <taxon>Elasmobranchii</taxon>
        <taxon>Galeomorphii</taxon>
        <taxon>Galeoidea</taxon>
        <taxon>Orectolobiformes</taxon>
        <taxon>Hemiscylliidae</taxon>
        <taxon>Chiloscyllium</taxon>
    </lineage>
</organism>
<dbReference type="PANTHER" id="PTHR13944">
    <property type="entry name" value="AGAP007712-PA"/>
    <property type="match status" value="1"/>
</dbReference>
<reference evidence="3 4" key="1">
    <citation type="journal article" date="2018" name="Nat. Ecol. Evol.">
        <title>Shark genomes provide insights into elasmobranch evolution and the origin of vertebrates.</title>
        <authorList>
            <person name="Hara Y"/>
            <person name="Yamaguchi K"/>
            <person name="Onimaru K"/>
            <person name="Kadota M"/>
            <person name="Koyanagi M"/>
            <person name="Keeley SD"/>
            <person name="Tatsumi K"/>
            <person name="Tanaka K"/>
            <person name="Motone F"/>
            <person name="Kageyama Y"/>
            <person name="Nozu R"/>
            <person name="Adachi N"/>
            <person name="Nishimura O"/>
            <person name="Nakagawa R"/>
            <person name="Tanegashima C"/>
            <person name="Kiyatake I"/>
            <person name="Matsumoto R"/>
            <person name="Murakumo K"/>
            <person name="Nishida K"/>
            <person name="Terakita A"/>
            <person name="Kuratani S"/>
            <person name="Sato K"/>
            <person name="Hyodo S Kuraku.S."/>
        </authorList>
    </citation>
    <scope>NUCLEOTIDE SEQUENCE [LARGE SCALE GENOMIC DNA]</scope>
</reference>
<dbReference type="GO" id="GO:0008017">
    <property type="term" value="F:microtubule binding"/>
    <property type="evidence" value="ECO:0007669"/>
    <property type="project" value="TreeGrafter"/>
</dbReference>
<dbReference type="GO" id="GO:0005085">
    <property type="term" value="F:guanyl-nucleotide exchange factor activity"/>
    <property type="evidence" value="ECO:0007669"/>
    <property type="project" value="InterPro"/>
</dbReference>